<reference evidence="3" key="2">
    <citation type="submission" date="2022-01" db="EMBL/GenBank/DDBJ databases">
        <authorList>
            <person name="Yamashiro T."/>
            <person name="Shiraishi A."/>
            <person name="Satake H."/>
            <person name="Nakayama K."/>
        </authorList>
    </citation>
    <scope>NUCLEOTIDE SEQUENCE</scope>
</reference>
<evidence type="ECO:0000313" key="4">
    <source>
        <dbReference type="Proteomes" id="UP001151760"/>
    </source>
</evidence>
<dbReference type="PANTHER" id="PTHR24007">
    <property type="entry name" value="BRCA1-ASSOCIATED PROTEIN"/>
    <property type="match status" value="1"/>
</dbReference>
<comment type="caution">
    <text evidence="3">The sequence shown here is derived from an EMBL/GenBank/DDBJ whole genome shotgun (WGS) entry which is preliminary data.</text>
</comment>
<name>A0ABQ4WBV3_9ASTR</name>
<dbReference type="PROSITE" id="PS50271">
    <property type="entry name" value="ZF_UBP"/>
    <property type="match status" value="1"/>
</dbReference>
<proteinExistence type="predicted"/>
<dbReference type="Gene3D" id="3.30.40.10">
    <property type="entry name" value="Zinc/RING finger domain, C3HC4 (zinc finger)"/>
    <property type="match status" value="1"/>
</dbReference>
<gene>
    <name evidence="3" type="ORF">Tco_0600409</name>
</gene>
<evidence type="ECO:0000259" key="2">
    <source>
        <dbReference type="PROSITE" id="PS50271"/>
    </source>
</evidence>
<keyword evidence="1" id="KW-0862">Zinc</keyword>
<protein>
    <submittedName>
        <fullName evidence="3">BRCA1-associated protein</fullName>
    </submittedName>
</protein>
<sequence>MHHEVDLLVLPGHAIQHYRHADHCYSLELETQQIWDYVGDKSVHQLNQSKVGSKSTVTHHQCVSSEGECGDKEDEEFGGVLFSSKVDTFTDVFSSRCHAKYLLL</sequence>
<dbReference type="EMBL" id="BQNB010008504">
    <property type="protein sequence ID" value="GJS50288.1"/>
    <property type="molecule type" value="Genomic_DNA"/>
</dbReference>
<dbReference type="InterPro" id="IPR013083">
    <property type="entry name" value="Znf_RING/FYVE/PHD"/>
</dbReference>
<accession>A0ABQ4WBV3</accession>
<feature type="domain" description="UBP-type" evidence="2">
    <location>
        <begin position="1"/>
        <end position="64"/>
    </location>
</feature>
<evidence type="ECO:0000256" key="1">
    <source>
        <dbReference type="PROSITE-ProRule" id="PRU00502"/>
    </source>
</evidence>
<dbReference type="Proteomes" id="UP001151760">
    <property type="component" value="Unassembled WGS sequence"/>
</dbReference>
<organism evidence="3 4">
    <name type="scientific">Tanacetum coccineum</name>
    <dbReference type="NCBI Taxonomy" id="301880"/>
    <lineage>
        <taxon>Eukaryota</taxon>
        <taxon>Viridiplantae</taxon>
        <taxon>Streptophyta</taxon>
        <taxon>Embryophyta</taxon>
        <taxon>Tracheophyta</taxon>
        <taxon>Spermatophyta</taxon>
        <taxon>Magnoliopsida</taxon>
        <taxon>eudicotyledons</taxon>
        <taxon>Gunneridae</taxon>
        <taxon>Pentapetalae</taxon>
        <taxon>asterids</taxon>
        <taxon>campanulids</taxon>
        <taxon>Asterales</taxon>
        <taxon>Asteraceae</taxon>
        <taxon>Asteroideae</taxon>
        <taxon>Anthemideae</taxon>
        <taxon>Anthemidinae</taxon>
        <taxon>Tanacetum</taxon>
    </lineage>
</organism>
<keyword evidence="4" id="KW-1185">Reference proteome</keyword>
<dbReference type="InterPro" id="IPR001607">
    <property type="entry name" value="Znf_UBP"/>
</dbReference>
<dbReference type="PANTHER" id="PTHR24007:SF10">
    <property type="entry name" value="BRAP2 RING ZNF UBP DOMAIN-CONTAINING PROTEIN 1"/>
    <property type="match status" value="1"/>
</dbReference>
<keyword evidence="1" id="KW-0863">Zinc-finger</keyword>
<keyword evidence="1" id="KW-0479">Metal-binding</keyword>
<evidence type="ECO:0000313" key="3">
    <source>
        <dbReference type="EMBL" id="GJS50288.1"/>
    </source>
</evidence>
<dbReference type="Pfam" id="PF02148">
    <property type="entry name" value="zf-UBP"/>
    <property type="match status" value="1"/>
</dbReference>
<dbReference type="SUPFAM" id="SSF57850">
    <property type="entry name" value="RING/U-box"/>
    <property type="match status" value="1"/>
</dbReference>
<reference evidence="3" key="1">
    <citation type="journal article" date="2022" name="Int. J. Mol. Sci.">
        <title>Draft Genome of Tanacetum Coccineum: Genomic Comparison of Closely Related Tanacetum-Family Plants.</title>
        <authorList>
            <person name="Yamashiro T."/>
            <person name="Shiraishi A."/>
            <person name="Nakayama K."/>
            <person name="Satake H."/>
        </authorList>
    </citation>
    <scope>NUCLEOTIDE SEQUENCE</scope>
</reference>